<protein>
    <submittedName>
        <fullName evidence="1">Uncharacterized protein</fullName>
    </submittedName>
</protein>
<evidence type="ECO:0000313" key="1">
    <source>
        <dbReference type="EMBL" id="KAH8020916.1"/>
    </source>
</evidence>
<organism evidence="1 2">
    <name type="scientific">Rhipicephalus microplus</name>
    <name type="common">Cattle tick</name>
    <name type="synonym">Boophilus microplus</name>
    <dbReference type="NCBI Taxonomy" id="6941"/>
    <lineage>
        <taxon>Eukaryota</taxon>
        <taxon>Metazoa</taxon>
        <taxon>Ecdysozoa</taxon>
        <taxon>Arthropoda</taxon>
        <taxon>Chelicerata</taxon>
        <taxon>Arachnida</taxon>
        <taxon>Acari</taxon>
        <taxon>Parasitiformes</taxon>
        <taxon>Ixodida</taxon>
        <taxon>Ixodoidea</taxon>
        <taxon>Ixodidae</taxon>
        <taxon>Rhipicephalinae</taxon>
        <taxon>Rhipicephalus</taxon>
        <taxon>Boophilus</taxon>
    </lineage>
</organism>
<accession>A0A9J6DFJ2</accession>
<dbReference type="VEuPathDB" id="VectorBase:LOC119172935"/>
<keyword evidence="2" id="KW-1185">Reference proteome</keyword>
<dbReference type="EMBL" id="JABSTU010000009">
    <property type="protein sequence ID" value="KAH8020916.1"/>
    <property type="molecule type" value="Genomic_DNA"/>
</dbReference>
<sequence length="239" mass="26799">MKKLCNLTVNVQRLQRTPSLLYFLMLLRISRSRCRRKGKLETSVTPKPHRRNEVLPTPTLNVVVEMDVCPEETPPPPKLLGDIILPSPLCSKVVLPSEPTALCFAWHTSSVPGDLRVMKHDTISACTEATAAQKNSFLCTVFCRGIKTDELPVNNECDAEEALKKADGLKLCPGCGIEPVASGQCVKFGAAHFAKNWLVTRPDGKPCLRCKYTRKLVQNHMYRLKKKRSTSFKQRLARK</sequence>
<reference evidence="1" key="2">
    <citation type="submission" date="2021-09" db="EMBL/GenBank/DDBJ databases">
        <authorList>
            <person name="Jia N."/>
            <person name="Wang J."/>
            <person name="Shi W."/>
            <person name="Du L."/>
            <person name="Sun Y."/>
            <person name="Zhan W."/>
            <person name="Jiang J."/>
            <person name="Wang Q."/>
            <person name="Zhang B."/>
            <person name="Ji P."/>
            <person name="Sakyi L.B."/>
            <person name="Cui X."/>
            <person name="Yuan T."/>
            <person name="Jiang B."/>
            <person name="Yang W."/>
            <person name="Lam T.T.-Y."/>
            <person name="Chang Q."/>
            <person name="Ding S."/>
            <person name="Wang X."/>
            <person name="Zhu J."/>
            <person name="Ruan X."/>
            <person name="Zhao L."/>
            <person name="Wei J."/>
            <person name="Que T."/>
            <person name="Du C."/>
            <person name="Cheng J."/>
            <person name="Dai P."/>
            <person name="Han X."/>
            <person name="Huang E."/>
            <person name="Gao Y."/>
            <person name="Liu J."/>
            <person name="Shao H."/>
            <person name="Ye R."/>
            <person name="Li L."/>
            <person name="Wei W."/>
            <person name="Wang X."/>
            <person name="Wang C."/>
            <person name="Huo Q."/>
            <person name="Li W."/>
            <person name="Guo W."/>
            <person name="Chen H."/>
            <person name="Chen S."/>
            <person name="Zhou L."/>
            <person name="Zhou L."/>
            <person name="Ni X."/>
            <person name="Tian J."/>
            <person name="Zhou Y."/>
            <person name="Sheng Y."/>
            <person name="Liu T."/>
            <person name="Pan Y."/>
            <person name="Xia L."/>
            <person name="Li J."/>
            <person name="Zhao F."/>
            <person name="Cao W."/>
        </authorList>
    </citation>
    <scope>NUCLEOTIDE SEQUENCE</scope>
    <source>
        <strain evidence="1">Rmic-2018</strain>
        <tissue evidence="1">Larvae</tissue>
    </source>
</reference>
<comment type="caution">
    <text evidence="1">The sequence shown here is derived from an EMBL/GenBank/DDBJ whole genome shotgun (WGS) entry which is preliminary data.</text>
</comment>
<dbReference type="AlphaFoldDB" id="A0A9J6DFJ2"/>
<proteinExistence type="predicted"/>
<gene>
    <name evidence="1" type="ORF">HPB51_008748</name>
</gene>
<name>A0A9J6DFJ2_RHIMP</name>
<evidence type="ECO:0000313" key="2">
    <source>
        <dbReference type="Proteomes" id="UP000821866"/>
    </source>
</evidence>
<dbReference type="Proteomes" id="UP000821866">
    <property type="component" value="Chromosome 7"/>
</dbReference>
<reference evidence="1" key="1">
    <citation type="journal article" date="2020" name="Cell">
        <title>Large-Scale Comparative Analyses of Tick Genomes Elucidate Their Genetic Diversity and Vector Capacities.</title>
        <authorList>
            <consortium name="Tick Genome and Microbiome Consortium (TIGMIC)"/>
            <person name="Jia N."/>
            <person name="Wang J."/>
            <person name="Shi W."/>
            <person name="Du L."/>
            <person name="Sun Y."/>
            <person name="Zhan W."/>
            <person name="Jiang J.F."/>
            <person name="Wang Q."/>
            <person name="Zhang B."/>
            <person name="Ji P."/>
            <person name="Bell-Sakyi L."/>
            <person name="Cui X.M."/>
            <person name="Yuan T.T."/>
            <person name="Jiang B.G."/>
            <person name="Yang W.F."/>
            <person name="Lam T.T."/>
            <person name="Chang Q.C."/>
            <person name="Ding S.J."/>
            <person name="Wang X.J."/>
            <person name="Zhu J.G."/>
            <person name="Ruan X.D."/>
            <person name="Zhao L."/>
            <person name="Wei J.T."/>
            <person name="Ye R.Z."/>
            <person name="Que T.C."/>
            <person name="Du C.H."/>
            <person name="Zhou Y.H."/>
            <person name="Cheng J.X."/>
            <person name="Dai P.F."/>
            <person name="Guo W.B."/>
            <person name="Han X.H."/>
            <person name="Huang E.J."/>
            <person name="Li L.F."/>
            <person name="Wei W."/>
            <person name="Gao Y.C."/>
            <person name="Liu J.Z."/>
            <person name="Shao H.Z."/>
            <person name="Wang X."/>
            <person name="Wang C.C."/>
            <person name="Yang T.C."/>
            <person name="Huo Q.B."/>
            <person name="Li W."/>
            <person name="Chen H.Y."/>
            <person name="Chen S.E."/>
            <person name="Zhou L.G."/>
            <person name="Ni X.B."/>
            <person name="Tian J.H."/>
            <person name="Sheng Y."/>
            <person name="Liu T."/>
            <person name="Pan Y.S."/>
            <person name="Xia L.Y."/>
            <person name="Li J."/>
            <person name="Zhao F."/>
            <person name="Cao W.C."/>
        </authorList>
    </citation>
    <scope>NUCLEOTIDE SEQUENCE</scope>
    <source>
        <strain evidence="1">Rmic-2018</strain>
    </source>
</reference>